<gene>
    <name evidence="2" type="primary">Vigan.06G142700</name>
    <name evidence="2" type="ORF">VIGAN_06142700</name>
</gene>
<dbReference type="AlphaFoldDB" id="A0A0S3SBI3"/>
<name>A0A0S3SBI3_PHAAN</name>
<reference evidence="2 3" key="1">
    <citation type="journal article" date="2015" name="Sci. Rep.">
        <title>The power of single molecule real-time sequencing technology in the de novo assembly of a eukaryotic genome.</title>
        <authorList>
            <person name="Sakai H."/>
            <person name="Naito K."/>
            <person name="Ogiso-Tanaka E."/>
            <person name="Takahashi Y."/>
            <person name="Iseki K."/>
            <person name="Muto C."/>
            <person name="Satou K."/>
            <person name="Teruya K."/>
            <person name="Shiroma A."/>
            <person name="Shimoji M."/>
            <person name="Hirano T."/>
            <person name="Itoh T."/>
            <person name="Kaga A."/>
            <person name="Tomooka N."/>
        </authorList>
    </citation>
    <scope>NUCLEOTIDE SEQUENCE [LARGE SCALE GENOMIC DNA]</scope>
    <source>
        <strain evidence="3">cv. Shumari</strain>
    </source>
</reference>
<accession>A0A0S3SBI3</accession>
<dbReference type="Proteomes" id="UP000291084">
    <property type="component" value="Chromosome 6"/>
</dbReference>
<evidence type="ECO:0000313" key="2">
    <source>
        <dbReference type="EMBL" id="BAT90223.1"/>
    </source>
</evidence>
<organism evidence="2 3">
    <name type="scientific">Vigna angularis var. angularis</name>
    <dbReference type="NCBI Taxonomy" id="157739"/>
    <lineage>
        <taxon>Eukaryota</taxon>
        <taxon>Viridiplantae</taxon>
        <taxon>Streptophyta</taxon>
        <taxon>Embryophyta</taxon>
        <taxon>Tracheophyta</taxon>
        <taxon>Spermatophyta</taxon>
        <taxon>Magnoliopsida</taxon>
        <taxon>eudicotyledons</taxon>
        <taxon>Gunneridae</taxon>
        <taxon>Pentapetalae</taxon>
        <taxon>rosids</taxon>
        <taxon>fabids</taxon>
        <taxon>Fabales</taxon>
        <taxon>Fabaceae</taxon>
        <taxon>Papilionoideae</taxon>
        <taxon>50 kb inversion clade</taxon>
        <taxon>NPAAA clade</taxon>
        <taxon>indigoferoid/millettioid clade</taxon>
        <taxon>Phaseoleae</taxon>
        <taxon>Vigna</taxon>
    </lineage>
</organism>
<evidence type="ECO:0000256" key="1">
    <source>
        <dbReference type="SAM" id="MobiDB-lite"/>
    </source>
</evidence>
<evidence type="ECO:0000313" key="3">
    <source>
        <dbReference type="Proteomes" id="UP000291084"/>
    </source>
</evidence>
<keyword evidence="3" id="KW-1185">Reference proteome</keyword>
<sequence>MTCRLSSETTLATLLRLPPPSSSSFITWKNVHPNPQSPLHPLAEPHRHNLDRESPSQSMLSLSPLREPKSTTQQPLC</sequence>
<feature type="compositionally biased region" description="Low complexity" evidence="1">
    <location>
        <begin position="55"/>
        <end position="65"/>
    </location>
</feature>
<proteinExistence type="predicted"/>
<dbReference type="EMBL" id="AP015039">
    <property type="protein sequence ID" value="BAT90223.1"/>
    <property type="molecule type" value="Genomic_DNA"/>
</dbReference>
<protein>
    <submittedName>
        <fullName evidence="2">Uncharacterized protein</fullName>
    </submittedName>
</protein>
<feature type="region of interest" description="Disordered" evidence="1">
    <location>
        <begin position="20"/>
        <end position="77"/>
    </location>
</feature>
<feature type="compositionally biased region" description="Basic and acidic residues" evidence="1">
    <location>
        <begin position="43"/>
        <end position="54"/>
    </location>
</feature>